<feature type="non-terminal residue" evidence="2">
    <location>
        <position position="66"/>
    </location>
</feature>
<dbReference type="EMBL" id="JASCZI010242360">
    <property type="protein sequence ID" value="MED6210794.1"/>
    <property type="molecule type" value="Genomic_DNA"/>
</dbReference>
<proteinExistence type="predicted"/>
<comment type="caution">
    <text evidence="2">The sequence shown here is derived from an EMBL/GenBank/DDBJ whole genome shotgun (WGS) entry which is preliminary data.</text>
</comment>
<accession>A0ABU6YNE1</accession>
<dbReference type="Proteomes" id="UP001341840">
    <property type="component" value="Unassembled WGS sequence"/>
</dbReference>
<evidence type="ECO:0000256" key="1">
    <source>
        <dbReference type="SAM" id="MobiDB-lite"/>
    </source>
</evidence>
<evidence type="ECO:0000313" key="2">
    <source>
        <dbReference type="EMBL" id="MED6210794.1"/>
    </source>
</evidence>
<feature type="compositionally biased region" description="Basic and acidic residues" evidence="1">
    <location>
        <begin position="48"/>
        <end position="60"/>
    </location>
</feature>
<protein>
    <submittedName>
        <fullName evidence="2">Uncharacterized protein</fullName>
    </submittedName>
</protein>
<reference evidence="2 3" key="1">
    <citation type="journal article" date="2023" name="Plants (Basel)">
        <title>Bridging the Gap: Combining Genomics and Transcriptomics Approaches to Understand Stylosanthes scabra, an Orphan Legume from the Brazilian Caatinga.</title>
        <authorList>
            <person name="Ferreira-Neto J.R.C."/>
            <person name="da Silva M.D."/>
            <person name="Binneck E."/>
            <person name="de Melo N.F."/>
            <person name="da Silva R.H."/>
            <person name="de Melo A.L.T.M."/>
            <person name="Pandolfi V."/>
            <person name="Bustamante F.O."/>
            <person name="Brasileiro-Vidal A.C."/>
            <person name="Benko-Iseppon A.M."/>
        </authorList>
    </citation>
    <scope>NUCLEOTIDE SEQUENCE [LARGE SCALE GENOMIC DNA]</scope>
    <source>
        <tissue evidence="2">Leaves</tissue>
    </source>
</reference>
<feature type="region of interest" description="Disordered" evidence="1">
    <location>
        <begin position="19"/>
        <end position="66"/>
    </location>
</feature>
<evidence type="ECO:0000313" key="3">
    <source>
        <dbReference type="Proteomes" id="UP001341840"/>
    </source>
</evidence>
<keyword evidence="3" id="KW-1185">Reference proteome</keyword>
<organism evidence="2 3">
    <name type="scientific">Stylosanthes scabra</name>
    <dbReference type="NCBI Taxonomy" id="79078"/>
    <lineage>
        <taxon>Eukaryota</taxon>
        <taxon>Viridiplantae</taxon>
        <taxon>Streptophyta</taxon>
        <taxon>Embryophyta</taxon>
        <taxon>Tracheophyta</taxon>
        <taxon>Spermatophyta</taxon>
        <taxon>Magnoliopsida</taxon>
        <taxon>eudicotyledons</taxon>
        <taxon>Gunneridae</taxon>
        <taxon>Pentapetalae</taxon>
        <taxon>rosids</taxon>
        <taxon>fabids</taxon>
        <taxon>Fabales</taxon>
        <taxon>Fabaceae</taxon>
        <taxon>Papilionoideae</taxon>
        <taxon>50 kb inversion clade</taxon>
        <taxon>dalbergioids sensu lato</taxon>
        <taxon>Dalbergieae</taxon>
        <taxon>Pterocarpus clade</taxon>
        <taxon>Stylosanthes</taxon>
    </lineage>
</organism>
<sequence length="66" mass="7381">MPNAIEVEEYNNHLIRVEADPEPGSSLSAPPGFDNRVEVKLEKKKKNGSSEKREKGERQAETGVPY</sequence>
<gene>
    <name evidence="2" type="ORF">PIB30_067451</name>
</gene>
<name>A0ABU6YNE1_9FABA</name>